<keyword evidence="1" id="KW-0472">Membrane</keyword>
<reference evidence="2" key="2">
    <citation type="submission" date="2014-03" db="EMBL/GenBank/DDBJ databases">
        <authorList>
            <person name="Genoscope - CEA"/>
        </authorList>
    </citation>
    <scope>NUCLEOTIDE SEQUENCE</scope>
</reference>
<keyword evidence="1" id="KW-0812">Transmembrane</keyword>
<reference evidence="2" key="1">
    <citation type="journal article" date="2014" name="Nat. Commun.">
        <title>The rainbow trout genome provides novel insights into evolution after whole-genome duplication in vertebrates.</title>
        <authorList>
            <person name="Berthelot C."/>
            <person name="Brunet F."/>
            <person name="Chalopin D."/>
            <person name="Juanchich A."/>
            <person name="Bernard M."/>
            <person name="Noel B."/>
            <person name="Bento P."/>
            <person name="Da Silva C."/>
            <person name="Labadie K."/>
            <person name="Alberti A."/>
            <person name="Aury J.M."/>
            <person name="Louis A."/>
            <person name="Dehais P."/>
            <person name="Bardou P."/>
            <person name="Montfort J."/>
            <person name="Klopp C."/>
            <person name="Cabau C."/>
            <person name="Gaspin C."/>
            <person name="Thorgaard G.H."/>
            <person name="Boussaha M."/>
            <person name="Quillet E."/>
            <person name="Guyomard R."/>
            <person name="Galiana D."/>
            <person name="Bobe J."/>
            <person name="Volff J.N."/>
            <person name="Genet C."/>
            <person name="Wincker P."/>
            <person name="Jaillon O."/>
            <person name="Roest Crollius H."/>
            <person name="Guiguen Y."/>
        </authorList>
    </citation>
    <scope>NUCLEOTIDE SEQUENCE [LARGE SCALE GENOMIC DNA]</scope>
</reference>
<dbReference type="AlphaFoldDB" id="A0A060XDM7"/>
<evidence type="ECO:0000313" key="2">
    <source>
        <dbReference type="EMBL" id="CDQ77297.1"/>
    </source>
</evidence>
<name>A0A060XDM7_ONCMY</name>
<keyword evidence="1" id="KW-1133">Transmembrane helix</keyword>
<protein>
    <recommendedName>
        <fullName evidence="4">Fibronectin type-III domain-containing protein</fullName>
    </recommendedName>
</protein>
<accession>A0A060XDM7</accession>
<dbReference type="PaxDb" id="8022-A0A060XDM7"/>
<sequence length="341" mass="37307">MECNRSSCDLQLTALGVTSHTGEASERHTHAHCQTTMEQRERERLSRKRGIAIDGVREGERRRDCWELGKIGRENKITESKRFQRRLMARLSDAMSTHRDPPPPLIILTLALLNGYSSFAAPSDVSGTNHTATLPLRPHRRMYEMLALSTNDDYDLNWDTTPPPPTPSRGTNPQSCDYNPCRELQTPCAQLAASSGCLCPGVSGPHVAPEPPDLKRLSMEGPGVVVQWCAPSSVVTHYEVVVGTLEPLVFGEDKRSGVVGKVGQGVEVCVVAVNDAGVSERQRRSCTMYQPPGDSSLALKAGLIGGALGLLLLLSLAVLLWRHRTQRKADARITQATEETL</sequence>
<dbReference type="Proteomes" id="UP000193380">
    <property type="component" value="Unassembled WGS sequence"/>
</dbReference>
<dbReference type="EMBL" id="FR905219">
    <property type="protein sequence ID" value="CDQ77297.1"/>
    <property type="molecule type" value="Genomic_DNA"/>
</dbReference>
<dbReference type="STRING" id="8022.A0A060XDM7"/>
<evidence type="ECO:0000256" key="1">
    <source>
        <dbReference type="SAM" id="Phobius"/>
    </source>
</evidence>
<evidence type="ECO:0008006" key="4">
    <source>
        <dbReference type="Google" id="ProtNLM"/>
    </source>
</evidence>
<proteinExistence type="predicted"/>
<gene>
    <name evidence="2" type="ORF">GSONMT00016268001</name>
</gene>
<organism evidence="2 3">
    <name type="scientific">Oncorhynchus mykiss</name>
    <name type="common">Rainbow trout</name>
    <name type="synonym">Salmo gairdneri</name>
    <dbReference type="NCBI Taxonomy" id="8022"/>
    <lineage>
        <taxon>Eukaryota</taxon>
        <taxon>Metazoa</taxon>
        <taxon>Chordata</taxon>
        <taxon>Craniata</taxon>
        <taxon>Vertebrata</taxon>
        <taxon>Euteleostomi</taxon>
        <taxon>Actinopterygii</taxon>
        <taxon>Neopterygii</taxon>
        <taxon>Teleostei</taxon>
        <taxon>Protacanthopterygii</taxon>
        <taxon>Salmoniformes</taxon>
        <taxon>Salmonidae</taxon>
        <taxon>Salmoninae</taxon>
        <taxon>Oncorhynchus</taxon>
    </lineage>
</organism>
<feature type="transmembrane region" description="Helical" evidence="1">
    <location>
        <begin position="297"/>
        <end position="321"/>
    </location>
</feature>
<evidence type="ECO:0000313" key="3">
    <source>
        <dbReference type="Proteomes" id="UP000193380"/>
    </source>
</evidence>